<feature type="region of interest" description="Disordered" evidence="1">
    <location>
        <begin position="475"/>
        <end position="499"/>
    </location>
</feature>
<dbReference type="CDD" id="cd00303">
    <property type="entry name" value="retropepsin_like"/>
    <property type="match status" value="1"/>
</dbReference>
<accession>A0A0L0V6F2</accession>
<proteinExistence type="predicted"/>
<evidence type="ECO:0000313" key="2">
    <source>
        <dbReference type="EMBL" id="KNE94848.1"/>
    </source>
</evidence>
<dbReference type="STRING" id="1165861.A0A0L0V6F2"/>
<feature type="region of interest" description="Disordered" evidence="1">
    <location>
        <begin position="603"/>
        <end position="633"/>
    </location>
</feature>
<dbReference type="Pfam" id="PF13650">
    <property type="entry name" value="Asp_protease_2"/>
    <property type="match status" value="1"/>
</dbReference>
<protein>
    <recommendedName>
        <fullName evidence="4">Peptidase A2 domain-containing protein</fullName>
    </recommendedName>
</protein>
<dbReference type="Gene3D" id="2.40.70.10">
    <property type="entry name" value="Acid Proteases"/>
    <property type="match status" value="1"/>
</dbReference>
<name>A0A0L0V6F2_9BASI</name>
<dbReference type="SUPFAM" id="SSF50630">
    <property type="entry name" value="Acid proteases"/>
    <property type="match status" value="1"/>
</dbReference>
<organism evidence="2 3">
    <name type="scientific">Puccinia striiformis f. sp. tritici PST-78</name>
    <dbReference type="NCBI Taxonomy" id="1165861"/>
    <lineage>
        <taxon>Eukaryota</taxon>
        <taxon>Fungi</taxon>
        <taxon>Dikarya</taxon>
        <taxon>Basidiomycota</taxon>
        <taxon>Pucciniomycotina</taxon>
        <taxon>Pucciniomycetes</taxon>
        <taxon>Pucciniales</taxon>
        <taxon>Pucciniaceae</taxon>
        <taxon>Puccinia</taxon>
    </lineage>
</organism>
<feature type="region of interest" description="Disordered" evidence="1">
    <location>
        <begin position="299"/>
        <end position="323"/>
    </location>
</feature>
<reference evidence="3" key="1">
    <citation type="submission" date="2014-03" db="EMBL/GenBank/DDBJ databases">
        <title>The Genome Sequence of Puccinia striiformis f. sp. tritici PST-78.</title>
        <authorList>
            <consortium name="The Broad Institute Genome Sequencing Platform"/>
            <person name="Cuomo C."/>
            <person name="Hulbert S."/>
            <person name="Chen X."/>
            <person name="Walker B."/>
            <person name="Young S.K."/>
            <person name="Zeng Q."/>
            <person name="Gargeya S."/>
            <person name="Fitzgerald M."/>
            <person name="Haas B."/>
            <person name="Abouelleil A."/>
            <person name="Alvarado L."/>
            <person name="Arachchi H.M."/>
            <person name="Berlin A.M."/>
            <person name="Chapman S.B."/>
            <person name="Goldberg J."/>
            <person name="Griggs A."/>
            <person name="Gujja S."/>
            <person name="Hansen M."/>
            <person name="Howarth C."/>
            <person name="Imamovic A."/>
            <person name="Larimer J."/>
            <person name="McCowan C."/>
            <person name="Montmayeur A."/>
            <person name="Murphy C."/>
            <person name="Neiman D."/>
            <person name="Pearson M."/>
            <person name="Priest M."/>
            <person name="Roberts A."/>
            <person name="Saif S."/>
            <person name="Shea T."/>
            <person name="Sisk P."/>
            <person name="Sykes S."/>
            <person name="Wortman J."/>
            <person name="Nusbaum C."/>
            <person name="Birren B."/>
        </authorList>
    </citation>
    <scope>NUCLEOTIDE SEQUENCE [LARGE SCALE GENOMIC DNA]</scope>
    <source>
        <strain evidence="3">race PST-78</strain>
    </source>
</reference>
<dbReference type="AlphaFoldDB" id="A0A0L0V6F2"/>
<evidence type="ECO:0008006" key="4">
    <source>
        <dbReference type="Google" id="ProtNLM"/>
    </source>
</evidence>
<dbReference type="OrthoDB" id="5102063at2759"/>
<keyword evidence="3" id="KW-1185">Reference proteome</keyword>
<evidence type="ECO:0000256" key="1">
    <source>
        <dbReference type="SAM" id="MobiDB-lite"/>
    </source>
</evidence>
<feature type="compositionally biased region" description="Acidic residues" evidence="1">
    <location>
        <begin position="617"/>
        <end position="629"/>
    </location>
</feature>
<gene>
    <name evidence="2" type="ORF">PSTG_11753</name>
</gene>
<comment type="caution">
    <text evidence="2">The sequence shown here is derived from an EMBL/GenBank/DDBJ whole genome shotgun (WGS) entry which is preliminary data.</text>
</comment>
<dbReference type="EMBL" id="AJIL01000107">
    <property type="protein sequence ID" value="KNE94848.1"/>
    <property type="molecule type" value="Genomic_DNA"/>
</dbReference>
<dbReference type="InterPro" id="IPR021109">
    <property type="entry name" value="Peptidase_aspartic_dom_sf"/>
</dbReference>
<evidence type="ECO:0000313" key="3">
    <source>
        <dbReference type="Proteomes" id="UP000054564"/>
    </source>
</evidence>
<sequence>MSETNNLENPLLTVGAVGNNLPANLGSYRDRVDLPDSSNHGLPIGGQLPATDARVASPPLATHPYGTPVYAAEARAVPHFLESRIALPNYNLEIFGRKPVKIKTQNLQGVMFNGTNMEIGDFITRVERAAQLNGAQGSDICLQIVFFMQGKALAKEVQEMVELENYNWEKLKEQFVQRWGSMMPLLKHTWAKLDTFIAQAQAFGIRTQQQFQDFSIKLDNLVAYLLQCRQLTNVEDIQHAVLTCIKRPIRIAVTKELIRNNQMQQAIDGSHILPSYRTIMEYIGRELKTMSILDIEDWSKEPPKAPRAPQTSQAPQLPPRDRAMDDLSKTLAGWNVQRQPDFTSASHVPYKPAQYERPPSSLKCHYCFGDGHTSFRCNSFSQDKFDKKFYREGKDYKLPNGTSIHFDRSRPVKAVVERFASMSRPPATPGVLNLPPGTQAKKDETPVEVQSSFGKLEECEPSRPASYEVDMAKGLRGGKEVPDTPSAKKTRRSDDEDMNADEDIMAMANKNYDQFPGYEEAQAEKEKLTKVQFKDVERKKEKQTRKSFLEKALAKEYPEAEDRVVQHMVAEGRMELSYGEIFAISTGVTESFKKKISRKKVMIDPPADKQTSAAGIESDDASEDSDEDNEPVKHSHYACPLGYIKIGINGKEVQALLDNGSMVNVSPKDLAVRLGLIVMEKSMELKGIGGHQNKILGIAESVRVRIGNIKCAVHFWISSGNVQPILGKPFLIDVSASMRYVEAGGKTLSINDDEGRTYLVPIITPSDQKWETSFPTNTISTSNIVEAPDEHLFERRMQRDGLI</sequence>
<dbReference type="Proteomes" id="UP000054564">
    <property type="component" value="Unassembled WGS sequence"/>
</dbReference>